<feature type="site" description="Increases basicity of active site Tyr" evidence="11">
    <location>
        <position position="117"/>
    </location>
</feature>
<dbReference type="Pfam" id="PF11975">
    <property type="entry name" value="Glyco_hydro_4C"/>
    <property type="match status" value="1"/>
</dbReference>
<comment type="cofactor">
    <cofactor evidence="1">
        <name>Mn(2+)</name>
        <dbReference type="ChEBI" id="CHEBI:29035"/>
    </cofactor>
</comment>
<dbReference type="Gene3D" id="3.90.1820.10">
    <property type="entry name" value="AglA-like glucosidase"/>
    <property type="match status" value="1"/>
</dbReference>
<feature type="domain" description="Glycosyl hydrolase family 4 C-terminal" evidence="13">
    <location>
        <begin position="203"/>
        <end position="408"/>
    </location>
</feature>
<evidence type="ECO:0000256" key="2">
    <source>
        <dbReference type="ARBA" id="ARBA00010141"/>
    </source>
</evidence>
<evidence type="ECO:0000256" key="8">
    <source>
        <dbReference type="ARBA" id="ARBA00023295"/>
    </source>
</evidence>
<keyword evidence="6 10" id="KW-0464">Manganese</keyword>
<evidence type="ECO:0000256" key="12">
    <source>
        <dbReference type="RuleBase" id="RU361152"/>
    </source>
</evidence>
<reference evidence="14 15" key="1">
    <citation type="submission" date="2013-12" db="EMBL/GenBank/DDBJ databases">
        <title>Annotated genome of Streptomyces scopuliridis.</title>
        <authorList>
            <person name="Olson J.B."/>
        </authorList>
    </citation>
    <scope>NUCLEOTIDE SEQUENCE [LARGE SCALE GENOMIC DNA]</scope>
    <source>
        <strain evidence="14 15">RB72</strain>
    </source>
</reference>
<keyword evidence="15" id="KW-1185">Reference proteome</keyword>
<evidence type="ECO:0000256" key="10">
    <source>
        <dbReference type="PIRSR" id="PIRSR601088-3"/>
    </source>
</evidence>
<keyword evidence="8 12" id="KW-0326">Glycosidase</keyword>
<feature type="binding site" evidence="10">
    <location>
        <position position="207"/>
    </location>
    <ligand>
        <name>Mn(2+)</name>
        <dbReference type="ChEBI" id="CHEBI:29035"/>
    </ligand>
</feature>
<proteinExistence type="inferred from homology"/>
<dbReference type="PANTHER" id="PTHR32092:SF6">
    <property type="entry name" value="ALPHA-GALACTOSIDASE"/>
    <property type="match status" value="1"/>
</dbReference>
<dbReference type="Pfam" id="PF02056">
    <property type="entry name" value="Glyco_hydro_4"/>
    <property type="match status" value="1"/>
</dbReference>
<accession>A0A2T7T816</accession>
<dbReference type="OrthoDB" id="9767022at2"/>
<name>A0A2T7T816_9ACTN</name>
<dbReference type="PRINTS" id="PR00732">
    <property type="entry name" value="GLHYDRLASE4"/>
</dbReference>
<dbReference type="Proteomes" id="UP000245992">
    <property type="component" value="Unassembled WGS sequence"/>
</dbReference>
<feature type="binding site" evidence="9">
    <location>
        <position position="155"/>
    </location>
    <ligand>
        <name>substrate</name>
    </ligand>
</feature>
<dbReference type="CDD" id="cd05297">
    <property type="entry name" value="GH4_alpha_glucosidase_galactosidase"/>
    <property type="match status" value="1"/>
</dbReference>
<evidence type="ECO:0000256" key="7">
    <source>
        <dbReference type="ARBA" id="ARBA00023277"/>
    </source>
</evidence>
<keyword evidence="7" id="KW-0119">Carbohydrate metabolism</keyword>
<evidence type="ECO:0000256" key="6">
    <source>
        <dbReference type="ARBA" id="ARBA00023211"/>
    </source>
</evidence>
<keyword evidence="4 12" id="KW-0378">Hydrolase</keyword>
<keyword evidence="3 10" id="KW-0479">Metal-binding</keyword>
<dbReference type="RefSeq" id="WP_030349452.1">
    <property type="nucleotide sequence ID" value="NZ_AZSP01000148.1"/>
</dbReference>
<keyword evidence="10" id="KW-0408">Iron</keyword>
<evidence type="ECO:0000256" key="9">
    <source>
        <dbReference type="PIRSR" id="PIRSR601088-2"/>
    </source>
</evidence>
<dbReference type="InterPro" id="IPR036291">
    <property type="entry name" value="NAD(P)-bd_dom_sf"/>
</dbReference>
<dbReference type="NCBIfam" id="NF011657">
    <property type="entry name" value="PRK15076.1"/>
    <property type="match status" value="1"/>
</dbReference>
<comment type="cofactor">
    <cofactor evidence="12">
        <name>NAD(+)</name>
        <dbReference type="ChEBI" id="CHEBI:57540"/>
    </cofactor>
    <text evidence="12">Binds 1 NAD(+) per subunit.</text>
</comment>
<keyword evidence="10" id="KW-0170">Cobalt</keyword>
<dbReference type="PANTHER" id="PTHR32092">
    <property type="entry name" value="6-PHOSPHO-BETA-GLUCOSIDASE-RELATED"/>
    <property type="match status" value="1"/>
</dbReference>
<dbReference type="SUPFAM" id="SSF56327">
    <property type="entry name" value="LDH C-terminal domain-like"/>
    <property type="match status" value="1"/>
</dbReference>
<organism evidence="14 15">
    <name type="scientific">Streptomyces scopuliridis RB72</name>
    <dbReference type="NCBI Taxonomy" id="1440053"/>
    <lineage>
        <taxon>Bacteria</taxon>
        <taxon>Bacillati</taxon>
        <taxon>Actinomycetota</taxon>
        <taxon>Actinomycetes</taxon>
        <taxon>Kitasatosporales</taxon>
        <taxon>Streptomycetaceae</taxon>
        <taxon>Streptomyces</taxon>
    </lineage>
</organism>
<dbReference type="GO" id="GO:0046872">
    <property type="term" value="F:metal ion binding"/>
    <property type="evidence" value="ECO:0007669"/>
    <property type="project" value="UniProtKB-KW"/>
</dbReference>
<dbReference type="GO" id="GO:0016616">
    <property type="term" value="F:oxidoreductase activity, acting on the CH-OH group of donors, NAD or NADP as acceptor"/>
    <property type="evidence" value="ECO:0007669"/>
    <property type="project" value="InterPro"/>
</dbReference>
<dbReference type="InterPro" id="IPR001088">
    <property type="entry name" value="Glyco_hydro_4"/>
</dbReference>
<dbReference type="InterPro" id="IPR015955">
    <property type="entry name" value="Lactate_DH/Glyco_Ohase_4_C"/>
</dbReference>
<keyword evidence="5 12" id="KW-0520">NAD</keyword>
<dbReference type="InterPro" id="IPR022616">
    <property type="entry name" value="Glyco_hydro_4_C"/>
</dbReference>
<evidence type="ECO:0000256" key="1">
    <source>
        <dbReference type="ARBA" id="ARBA00001936"/>
    </source>
</evidence>
<dbReference type="InterPro" id="IPR053715">
    <property type="entry name" value="GH4_Enzyme_sf"/>
</dbReference>
<dbReference type="GO" id="GO:0005975">
    <property type="term" value="P:carbohydrate metabolic process"/>
    <property type="evidence" value="ECO:0007669"/>
    <property type="project" value="InterPro"/>
</dbReference>
<evidence type="ECO:0000256" key="11">
    <source>
        <dbReference type="PIRSR" id="PIRSR601088-4"/>
    </source>
</evidence>
<evidence type="ECO:0000313" key="14">
    <source>
        <dbReference type="EMBL" id="PVE11216.1"/>
    </source>
</evidence>
<dbReference type="EMBL" id="AZSP01000148">
    <property type="protein sequence ID" value="PVE11216.1"/>
    <property type="molecule type" value="Genomic_DNA"/>
</dbReference>
<evidence type="ECO:0000313" key="15">
    <source>
        <dbReference type="Proteomes" id="UP000245992"/>
    </source>
</evidence>
<comment type="similarity">
    <text evidence="2 12">Belongs to the glycosyl hydrolase 4 family.</text>
</comment>
<gene>
    <name evidence="14" type="ORF">Y717_16415</name>
</gene>
<evidence type="ECO:0000259" key="13">
    <source>
        <dbReference type="Pfam" id="PF11975"/>
    </source>
</evidence>
<dbReference type="GO" id="GO:0004553">
    <property type="term" value="F:hydrolase activity, hydrolyzing O-glycosyl compounds"/>
    <property type="evidence" value="ECO:0007669"/>
    <property type="project" value="InterPro"/>
</dbReference>
<dbReference type="SUPFAM" id="SSF51735">
    <property type="entry name" value="NAD(P)-binding Rossmann-fold domains"/>
    <property type="match status" value="1"/>
</dbReference>
<comment type="caution">
    <text evidence="14">The sequence shown here is derived from an EMBL/GenBank/DDBJ whole genome shotgun (WGS) entry which is preliminary data.</text>
</comment>
<feature type="binding site" evidence="10">
    <location>
        <position position="177"/>
    </location>
    <ligand>
        <name>Mn(2+)</name>
        <dbReference type="ChEBI" id="CHEBI:29035"/>
    </ligand>
</feature>
<dbReference type="AlphaFoldDB" id="A0A2T7T816"/>
<dbReference type="STRING" id="1440053.GCA_000718095_00232"/>
<evidence type="ECO:0000256" key="3">
    <source>
        <dbReference type="ARBA" id="ARBA00022723"/>
    </source>
</evidence>
<evidence type="ECO:0000256" key="5">
    <source>
        <dbReference type="ARBA" id="ARBA00023027"/>
    </source>
</evidence>
<keyword evidence="10" id="KW-0533">Nickel</keyword>
<sequence>MTITTPKIAFIGAGSVVFTQGLLADLFAFPELKGAHIALHDIDAERLATAHGAARHIADRLTGASGTTPRITAHAERRVALEGADFVINIVQVGMRASTRTDFDIPAGYGVRQTIADTLGVGGIFRALRTFPLLKSLGEDIAEVCPDAWLLNYTNPMAMNVQYLTRATGLTRVVGLCHSVYWTIRDLSDLLGVPHEEVTYRAAGVNHQAWVLRLEHQGSDLYPRLDALVAENPELRRRVRVDMYRRLGYYPTETSEHSSEYVPWYLHHDSEIERLRLPVGAYLGIVDENIAEYERTRDALACGAPLAVEGTMEYAPQIIHSITTGTPRTVYGNVPNHGLIDNLPSTGTVEVPCLVDALGVQPTRAGSLPAQCAALNRGYLSMNELVVRAALEDDPRSIRQAAMADPATAAALPVERIWDLCDDMVRAHADLLQPSLRTTLGH</sequence>
<evidence type="ECO:0000256" key="4">
    <source>
        <dbReference type="ARBA" id="ARBA00022801"/>
    </source>
</evidence>
<protein>
    <submittedName>
        <fullName evidence="14">Alpha-galactosidase</fullName>
    </submittedName>
</protein>